<evidence type="ECO:0000256" key="3">
    <source>
        <dbReference type="ARBA" id="ARBA00022448"/>
    </source>
</evidence>
<comment type="similarity">
    <text evidence="2">Belongs to the nucleotide-sugar transporter family. SLC35B subfamily.</text>
</comment>
<dbReference type="SUPFAM" id="SSF103481">
    <property type="entry name" value="Multidrug resistance efflux transporter EmrE"/>
    <property type="match status" value="1"/>
</dbReference>
<dbReference type="KEGG" id="kng:KNAG_0D00770"/>
<dbReference type="eggNOG" id="KOG1581">
    <property type="taxonomic scope" value="Eukaryota"/>
</dbReference>
<accession>J7S5G1</accession>
<dbReference type="OMA" id="CGAIGQV"/>
<dbReference type="GeneID" id="34525518"/>
<keyword evidence="12" id="KW-1185">Reference proteome</keyword>
<protein>
    <recommendedName>
        <fullName evidence="9">UDP-galactose transporter homolog 1</fullName>
    </recommendedName>
</protein>
<evidence type="ECO:0000256" key="8">
    <source>
        <dbReference type="ARBA" id="ARBA00023136"/>
    </source>
</evidence>
<feature type="transmembrane region" description="Helical" evidence="10">
    <location>
        <begin position="148"/>
        <end position="166"/>
    </location>
</feature>
<dbReference type="RefSeq" id="XP_022464075.1">
    <property type="nucleotide sequence ID" value="XM_022607484.1"/>
</dbReference>
<comment type="subcellular location">
    <subcellularLocation>
        <location evidence="1">Endoplasmic reticulum membrane</location>
        <topology evidence="1">Multi-pass membrane protein</topology>
    </subcellularLocation>
</comment>
<dbReference type="OrthoDB" id="1601at2759"/>
<dbReference type="Proteomes" id="UP000006310">
    <property type="component" value="Chromosome 4"/>
</dbReference>
<dbReference type="PANTHER" id="PTHR10778">
    <property type="entry name" value="SOLUTE CARRIER FAMILY 35 MEMBER B"/>
    <property type="match status" value="1"/>
</dbReference>
<dbReference type="GO" id="GO:0000139">
    <property type="term" value="C:Golgi membrane"/>
    <property type="evidence" value="ECO:0007669"/>
    <property type="project" value="TreeGrafter"/>
</dbReference>
<reference evidence="12" key="2">
    <citation type="submission" date="2012-08" db="EMBL/GenBank/DDBJ databases">
        <title>Genome sequence of Kazachstania naganishii.</title>
        <authorList>
            <person name="Gordon J.L."/>
            <person name="Armisen D."/>
            <person name="Proux-Wera E."/>
            <person name="OhEigeartaigh S.S."/>
            <person name="Byrne K.P."/>
            <person name="Wolfe K.H."/>
        </authorList>
    </citation>
    <scope>NUCLEOTIDE SEQUENCE [LARGE SCALE GENOMIC DNA]</scope>
    <source>
        <strain evidence="12">ATCC MYA-139 / BCRC 22969 / CBS 8797 / CCRC 22969 / KCTC 17520 / NBRC 10181 / NCYC 3082</strain>
    </source>
</reference>
<feature type="transmembrane region" description="Helical" evidence="10">
    <location>
        <begin position="300"/>
        <end position="321"/>
    </location>
</feature>
<dbReference type="AlphaFoldDB" id="J7S5G1"/>
<dbReference type="HOGENOM" id="CLU_036019_0_2_1"/>
<keyword evidence="3" id="KW-0813">Transport</keyword>
<dbReference type="EMBL" id="HE978317">
    <property type="protein sequence ID" value="CCK69829.1"/>
    <property type="molecule type" value="Genomic_DNA"/>
</dbReference>
<evidence type="ECO:0000256" key="6">
    <source>
        <dbReference type="ARBA" id="ARBA00022824"/>
    </source>
</evidence>
<dbReference type="Pfam" id="PF08449">
    <property type="entry name" value="UAA"/>
    <property type="match status" value="1"/>
</dbReference>
<dbReference type="GO" id="GO:0120112">
    <property type="term" value="P:UDP-glucose transmembrane transport into endoplasmic reticulum"/>
    <property type="evidence" value="ECO:0007669"/>
    <property type="project" value="EnsemblFungi"/>
</dbReference>
<keyword evidence="6" id="KW-0256">Endoplasmic reticulum</keyword>
<evidence type="ECO:0000256" key="4">
    <source>
        <dbReference type="ARBA" id="ARBA00022597"/>
    </source>
</evidence>
<keyword evidence="4" id="KW-0762">Sugar transport</keyword>
<organism evidence="11 12">
    <name type="scientific">Huiozyma naganishii (strain ATCC MYA-139 / BCRC 22969 / CBS 8797 / KCTC 17520 / NBRC 10181 / NCYC 3082 / Yp74L-3)</name>
    <name type="common">Yeast</name>
    <name type="synonym">Kazachstania naganishii</name>
    <dbReference type="NCBI Taxonomy" id="1071383"/>
    <lineage>
        <taxon>Eukaryota</taxon>
        <taxon>Fungi</taxon>
        <taxon>Dikarya</taxon>
        <taxon>Ascomycota</taxon>
        <taxon>Saccharomycotina</taxon>
        <taxon>Saccharomycetes</taxon>
        <taxon>Saccharomycetales</taxon>
        <taxon>Saccharomycetaceae</taxon>
        <taxon>Huiozyma</taxon>
    </lineage>
</organism>
<keyword evidence="8 10" id="KW-0472">Membrane</keyword>
<evidence type="ECO:0000256" key="5">
    <source>
        <dbReference type="ARBA" id="ARBA00022692"/>
    </source>
</evidence>
<feature type="transmembrane region" description="Helical" evidence="10">
    <location>
        <begin position="271"/>
        <end position="293"/>
    </location>
</feature>
<dbReference type="GO" id="GO:0005789">
    <property type="term" value="C:endoplasmic reticulum membrane"/>
    <property type="evidence" value="ECO:0007669"/>
    <property type="project" value="UniProtKB-SubCell"/>
</dbReference>
<dbReference type="GO" id="GO:0005460">
    <property type="term" value="F:UDP-glucose transmembrane transporter activity"/>
    <property type="evidence" value="ECO:0007669"/>
    <property type="project" value="TreeGrafter"/>
</dbReference>
<feature type="transmembrane region" description="Helical" evidence="10">
    <location>
        <begin position="231"/>
        <end position="251"/>
    </location>
</feature>
<dbReference type="GO" id="GO:0005459">
    <property type="term" value="F:UDP-galactose transmembrane transporter activity"/>
    <property type="evidence" value="ECO:0007669"/>
    <property type="project" value="EnsemblFungi"/>
</dbReference>
<dbReference type="InterPro" id="IPR037185">
    <property type="entry name" value="EmrE-like"/>
</dbReference>
<evidence type="ECO:0000256" key="10">
    <source>
        <dbReference type="SAM" id="Phobius"/>
    </source>
</evidence>
<reference evidence="11 12" key="1">
    <citation type="journal article" date="2011" name="Proc. Natl. Acad. Sci. U.S.A.">
        <title>Evolutionary erosion of yeast sex chromosomes by mating-type switching accidents.</title>
        <authorList>
            <person name="Gordon J.L."/>
            <person name="Armisen D."/>
            <person name="Proux-Wera E."/>
            <person name="Oheigeartaigh S.S."/>
            <person name="Byrne K.P."/>
            <person name="Wolfe K.H."/>
        </authorList>
    </citation>
    <scope>NUCLEOTIDE SEQUENCE [LARGE SCALE GENOMIC DNA]</scope>
    <source>
        <strain evidence="12">ATCC MYA-139 / BCRC 22969 / CBS 8797 / CCRC 22969 / KCTC 17520 / NBRC 10181 / NCYC 3082</strain>
    </source>
</reference>
<evidence type="ECO:0000313" key="12">
    <source>
        <dbReference type="Proteomes" id="UP000006310"/>
    </source>
</evidence>
<gene>
    <name evidence="11" type="primary">KNAG0D00770</name>
    <name evidence="11" type="ordered locus">KNAG_0D00770</name>
</gene>
<evidence type="ECO:0000256" key="2">
    <source>
        <dbReference type="ARBA" id="ARBA00010694"/>
    </source>
</evidence>
<dbReference type="PANTHER" id="PTHR10778:SF10">
    <property type="entry name" value="SOLUTE CARRIER FAMILY 35 MEMBER B1"/>
    <property type="match status" value="1"/>
</dbReference>
<evidence type="ECO:0000256" key="9">
    <source>
        <dbReference type="ARBA" id="ARBA00041103"/>
    </source>
</evidence>
<feature type="transmembrane region" description="Helical" evidence="10">
    <location>
        <begin position="47"/>
        <end position="65"/>
    </location>
</feature>
<evidence type="ECO:0000256" key="1">
    <source>
        <dbReference type="ARBA" id="ARBA00004477"/>
    </source>
</evidence>
<keyword evidence="5 10" id="KW-0812">Transmembrane</keyword>
<feature type="transmembrane region" description="Helical" evidence="10">
    <location>
        <begin position="327"/>
        <end position="344"/>
    </location>
</feature>
<evidence type="ECO:0000313" key="11">
    <source>
        <dbReference type="EMBL" id="CCK69829.1"/>
    </source>
</evidence>
<feature type="transmembrane region" description="Helical" evidence="10">
    <location>
        <begin position="178"/>
        <end position="196"/>
    </location>
</feature>
<name>J7S5G1_HUIN7</name>
<keyword evidence="7 10" id="KW-1133">Transmembrane helix</keyword>
<feature type="transmembrane region" description="Helical" evidence="10">
    <location>
        <begin position="7"/>
        <end position="27"/>
    </location>
</feature>
<dbReference type="InterPro" id="IPR013657">
    <property type="entry name" value="SCL35B1-4/HUT1"/>
</dbReference>
<sequence length="357" mass="39691">MKLVNGGVKLFICVAGIYLSFLTWALVQEPLATKVWPHSQRQFQFPNVVAVAQALCAMVIGLLYLQQTQQQQKRGNGGGYRPWQLIKDHTTQLLLISFTQSASTPLATYSLGHVDYLTYMLAKSCKMIPVLLIHLLYYRTPISSDKKVVALLVTVGVTVFTLGGGTHKKKKSSDADSYSGVMGFVLLGVSLFLDGLTNATQDTMLRTNAERNKVDEKNDPENKNGSKTITAAHLMFALNLFIVLWNIPYLAVFHRSQVEGSLEVLEGDPQVLIYLLAYAVCGAVGQCFIFYTLEQYGSLVLIMITVTRKMMSMLLSIAVFGKTVDKVQWVGIFIVFGGILWEAMNKRRKVSSLKKTQ</sequence>
<proteinExistence type="inferred from homology"/>
<evidence type="ECO:0000256" key="7">
    <source>
        <dbReference type="ARBA" id="ARBA00022989"/>
    </source>
</evidence>
<dbReference type="STRING" id="1071383.J7S5G1"/>